<dbReference type="HOGENOM" id="CLU_1899281_0_0_1"/>
<organism evidence="1 3">
    <name type="scientific">Medicago truncatula</name>
    <name type="common">Barrel medic</name>
    <name type="synonym">Medicago tribuloides</name>
    <dbReference type="NCBI Taxonomy" id="3880"/>
    <lineage>
        <taxon>Eukaryota</taxon>
        <taxon>Viridiplantae</taxon>
        <taxon>Streptophyta</taxon>
        <taxon>Embryophyta</taxon>
        <taxon>Tracheophyta</taxon>
        <taxon>Spermatophyta</taxon>
        <taxon>Magnoliopsida</taxon>
        <taxon>eudicotyledons</taxon>
        <taxon>Gunneridae</taxon>
        <taxon>Pentapetalae</taxon>
        <taxon>rosids</taxon>
        <taxon>fabids</taxon>
        <taxon>Fabales</taxon>
        <taxon>Fabaceae</taxon>
        <taxon>Papilionoideae</taxon>
        <taxon>50 kb inversion clade</taxon>
        <taxon>NPAAA clade</taxon>
        <taxon>Hologalegina</taxon>
        <taxon>IRL clade</taxon>
        <taxon>Trifolieae</taxon>
        <taxon>Medicago</taxon>
    </lineage>
</organism>
<reference evidence="1 3" key="2">
    <citation type="journal article" date="2014" name="BMC Genomics">
        <title>An improved genome release (version Mt4.0) for the model legume Medicago truncatula.</title>
        <authorList>
            <person name="Tang H."/>
            <person name="Krishnakumar V."/>
            <person name="Bidwell S."/>
            <person name="Rosen B."/>
            <person name="Chan A."/>
            <person name="Zhou S."/>
            <person name="Gentzbittel L."/>
            <person name="Childs K.L."/>
            <person name="Yandell M."/>
            <person name="Gundlach H."/>
            <person name="Mayer K.F."/>
            <person name="Schwartz D.C."/>
            <person name="Town C.D."/>
        </authorList>
    </citation>
    <scope>GENOME REANNOTATION</scope>
    <source>
        <strain evidence="1">A17</strain>
        <strain evidence="2 3">cv. Jemalong A17</strain>
    </source>
</reference>
<dbReference type="EnsemblPlants" id="KEH38320">
    <property type="protein sequence ID" value="KEH38320"/>
    <property type="gene ID" value="MTR_2g067910"/>
</dbReference>
<evidence type="ECO:0000313" key="2">
    <source>
        <dbReference type="EnsemblPlants" id="KEH38320"/>
    </source>
</evidence>
<dbReference type="EMBL" id="CM001218">
    <property type="protein sequence ID" value="KEH38320.1"/>
    <property type="molecule type" value="Genomic_DNA"/>
</dbReference>
<proteinExistence type="predicted"/>
<protein>
    <submittedName>
        <fullName evidence="1 2">Uncharacterized protein</fullName>
    </submittedName>
</protein>
<accession>A0A072VJL6</accession>
<reference evidence="1 3" key="1">
    <citation type="journal article" date="2011" name="Nature">
        <title>The Medicago genome provides insight into the evolution of rhizobial symbioses.</title>
        <authorList>
            <person name="Young N.D."/>
            <person name="Debelle F."/>
            <person name="Oldroyd G.E."/>
            <person name="Geurts R."/>
            <person name="Cannon S.B."/>
            <person name="Udvardi M.K."/>
            <person name="Benedito V.A."/>
            <person name="Mayer K.F."/>
            <person name="Gouzy J."/>
            <person name="Schoof H."/>
            <person name="Van de Peer Y."/>
            <person name="Proost S."/>
            <person name="Cook D.R."/>
            <person name="Meyers B.C."/>
            <person name="Spannagl M."/>
            <person name="Cheung F."/>
            <person name="De Mita S."/>
            <person name="Krishnakumar V."/>
            <person name="Gundlach H."/>
            <person name="Zhou S."/>
            <person name="Mudge J."/>
            <person name="Bharti A.K."/>
            <person name="Murray J.D."/>
            <person name="Naoumkina M.A."/>
            <person name="Rosen B."/>
            <person name="Silverstein K.A."/>
            <person name="Tang H."/>
            <person name="Rombauts S."/>
            <person name="Zhao P.X."/>
            <person name="Zhou P."/>
            <person name="Barbe V."/>
            <person name="Bardou P."/>
            <person name="Bechner M."/>
            <person name="Bellec A."/>
            <person name="Berger A."/>
            <person name="Berges H."/>
            <person name="Bidwell S."/>
            <person name="Bisseling T."/>
            <person name="Choisne N."/>
            <person name="Couloux A."/>
            <person name="Denny R."/>
            <person name="Deshpande S."/>
            <person name="Dai X."/>
            <person name="Doyle J.J."/>
            <person name="Dudez A.M."/>
            <person name="Farmer A.D."/>
            <person name="Fouteau S."/>
            <person name="Franken C."/>
            <person name="Gibelin C."/>
            <person name="Gish J."/>
            <person name="Goldstein S."/>
            <person name="Gonzalez A.J."/>
            <person name="Green P.J."/>
            <person name="Hallab A."/>
            <person name="Hartog M."/>
            <person name="Hua A."/>
            <person name="Humphray S.J."/>
            <person name="Jeong D.H."/>
            <person name="Jing Y."/>
            <person name="Jocker A."/>
            <person name="Kenton S.M."/>
            <person name="Kim D.J."/>
            <person name="Klee K."/>
            <person name="Lai H."/>
            <person name="Lang C."/>
            <person name="Lin S."/>
            <person name="Macmil S.L."/>
            <person name="Magdelenat G."/>
            <person name="Matthews L."/>
            <person name="McCorrison J."/>
            <person name="Monaghan E.L."/>
            <person name="Mun J.H."/>
            <person name="Najar F.Z."/>
            <person name="Nicholson C."/>
            <person name="Noirot C."/>
            <person name="O'Bleness M."/>
            <person name="Paule C.R."/>
            <person name="Poulain J."/>
            <person name="Prion F."/>
            <person name="Qin B."/>
            <person name="Qu C."/>
            <person name="Retzel E.F."/>
            <person name="Riddle C."/>
            <person name="Sallet E."/>
            <person name="Samain S."/>
            <person name="Samson N."/>
            <person name="Sanders I."/>
            <person name="Saurat O."/>
            <person name="Scarpelli C."/>
            <person name="Schiex T."/>
            <person name="Segurens B."/>
            <person name="Severin A.J."/>
            <person name="Sherrier D.J."/>
            <person name="Shi R."/>
            <person name="Sims S."/>
            <person name="Singer S.R."/>
            <person name="Sinharoy S."/>
            <person name="Sterck L."/>
            <person name="Viollet A."/>
            <person name="Wang B.B."/>
            <person name="Wang K."/>
            <person name="Wang M."/>
            <person name="Wang X."/>
            <person name="Warfsmann J."/>
            <person name="Weissenbach J."/>
            <person name="White D.D."/>
            <person name="White J.D."/>
            <person name="Wiley G.B."/>
            <person name="Wincker P."/>
            <person name="Xing Y."/>
            <person name="Yang L."/>
            <person name="Yao Z."/>
            <person name="Ying F."/>
            <person name="Zhai J."/>
            <person name="Zhou L."/>
            <person name="Zuber A."/>
            <person name="Denarie J."/>
            <person name="Dixon R.A."/>
            <person name="May G.D."/>
            <person name="Schwartz D.C."/>
            <person name="Rogers J."/>
            <person name="Quetier F."/>
            <person name="Town C.D."/>
            <person name="Roe B.A."/>
        </authorList>
    </citation>
    <scope>NUCLEOTIDE SEQUENCE [LARGE SCALE GENOMIC DNA]</scope>
    <source>
        <strain evidence="1">A17</strain>
        <strain evidence="2 3">cv. Jemalong A17</strain>
    </source>
</reference>
<sequence length="134" mass="15465">MCLGLIPNHFVLLLLKDDDPLPPSSMEWNNHKSEEAASWEDEFLDQRDRFQTLMNLERGEKPLSPKKDSNQHNAVFCDTPVKANEEFEDLVEHLDDLISLDEILYFFVDKNRPKMAGNDIADCAVFLLLVCAVW</sequence>
<reference evidence="2" key="3">
    <citation type="submission" date="2015-04" db="UniProtKB">
        <authorList>
            <consortium name="EnsemblPlants"/>
        </authorList>
    </citation>
    <scope>IDENTIFICATION</scope>
    <source>
        <strain evidence="2">cv. Jemalong A17</strain>
    </source>
</reference>
<dbReference type="Proteomes" id="UP000002051">
    <property type="component" value="Chromosome 2"/>
</dbReference>
<dbReference type="AlphaFoldDB" id="A0A072VJL6"/>
<evidence type="ECO:0000313" key="1">
    <source>
        <dbReference type="EMBL" id="KEH38320.1"/>
    </source>
</evidence>
<keyword evidence="3" id="KW-1185">Reference proteome</keyword>
<gene>
    <name evidence="1" type="ordered locus">MTR_2g067910</name>
</gene>
<evidence type="ECO:0000313" key="3">
    <source>
        <dbReference type="Proteomes" id="UP000002051"/>
    </source>
</evidence>
<name>A0A072VJL6_MEDTR</name>